<dbReference type="PANTHER" id="PTHR34819:SF3">
    <property type="entry name" value="CELL SURFACE PROTEIN"/>
    <property type="match status" value="1"/>
</dbReference>
<dbReference type="EMBL" id="QETF01000033">
    <property type="protein sequence ID" value="PWG15601.1"/>
    <property type="molecule type" value="Genomic_DNA"/>
</dbReference>
<dbReference type="OrthoDB" id="5525824at2"/>
<evidence type="ECO:0000259" key="5">
    <source>
        <dbReference type="PROSITE" id="PS51123"/>
    </source>
</evidence>
<dbReference type="InterPro" id="IPR051172">
    <property type="entry name" value="Chlamydia_OmcB"/>
</dbReference>
<evidence type="ECO:0000256" key="2">
    <source>
        <dbReference type="ARBA" id="ARBA00023136"/>
    </source>
</evidence>
<gene>
    <name evidence="6" type="ORF">DFK10_16035</name>
</gene>
<sequence>MGPDEYYQGVVVWANAGINFNDDELRGFDITVDYVDSAGQPQTLSGEDVSLGVTTGTNDPKTVTFASLGGPEAISGITQFTISDLTAPSGDPFATFREIALLEATPPEISLVKTGVFNDANNNGVVDVGDTVTYTYVVTNTGIPTVFDVNVTEPGGASFSGTGTVPVPAYSSGGGNYDSGTTTTDIRSGETVTFSATYTLTAADVSAGSLTNQATASGTDFHGVTATDLSGTANDNDTATVTSFEFPALTLLKSADTSALSNPAQVGDQITYTFTLENTGNVDLTGVSVSDDSGFTGEDPFPTPSFTSGTGGATATSIPAGETAIYTAIYTLTQADVDAGEISNQAVASADELTDDVLSDNDDTADGTAGDDTSTGGTGDDTGDANPTLVALTASPELTLVKTGTLNDDDGTAGLSVGDTISYTFAVENTGNVTVENVEITDNDAALTGSAIASLAPGDVDDTTYTASYTLTQTDVDAGTFENTATATGDSPTGTDDVTATDTDTQTFDNDADLVTAKTVDKATADEGDTVTYTVTVTNDGPAEATNVTLTDELPAGLTATAANGVVDAGSYDAGTGVWTIPSLADQASATLTLVGTVDAGQGGNTIENTVAEASTPDQTDPNTGTDSTSAQTFINSADLSIAKVVDNATPNVGDTVTFTLTAANAGPSDATGVVVTEQLEDGYEFTSASASSGSYDPATGEWSIGALANGDSATLALEATVLASGTYTNTASITGNEEDPSTENDVIDPPVETNPVVAPELEDDIAISNDLGEPVTVDVLDNDQAGDNPLDPTSVQLLDENGDPVSELEVAGEGTWTVDPATGEITFTPEAGFTGDATPVDYTATDDQGTPAEKPATLEIGYTNPISELEVVLTADNGALADGAQEGDIITYTFEIENTGNVELGDVQLSDLEFTGSGDLPDAAFVSNSGDSPTGTLMPGEKGTYTISYALTKADIIAGEISLKGDAKGVSPTSGVEAFATSNQMTVTLVGLIDLIAEPLTDILESDLRETVAKQSRLFEDIARGARDRLSDRSADRCVRALNSRVEEDPILFATARAELRPESRELVDELAEILASCEDARIEIGGHTDSRGGDDYNQRLSQSRVETVLRALAERGVDSERLVARGYGEREPVADNATAEGRAQNRRVEFRVNDVAPMREECGQVRPFDVDGSAEASAGRFNTDGTFGEEFYNCKTDQRQIIRGEFSLSHDKDLGTQGMLTGTLQRERRVSEDHLRGYFLGAYASRTSVTSRADGQINGYGLYGGLYGAARMNQDIYLDYYLAGSAGHHSFDLRFSEGLSEGVDADGSYQYMGLFGGMSVSGEVEYGETRVTPRAGLHLTYATAADADVTASIPGRSESGTLSLDDQKGIRFFAEIGLDFGDEVSDEGYRNLSRSWHVAPRLYCDMAIGSSSETACGIGAGLEYRLTNRLNGTDWGVDMDLETSGDVTRGSLGMFHEQSIFNEQGKLRFGTDVSQQGKPHLSFDLNVEW</sequence>
<feature type="compositionally biased region" description="Acidic residues" evidence="4">
    <location>
        <begin position="737"/>
        <end position="747"/>
    </location>
</feature>
<dbReference type="Pfam" id="PF24346">
    <property type="entry name" value="DUF7507"/>
    <property type="match status" value="4"/>
</dbReference>
<dbReference type="NCBIfam" id="TIGR04225">
    <property type="entry name" value="CshA_fibril_rpt"/>
    <property type="match status" value="1"/>
</dbReference>
<dbReference type="Gene3D" id="3.30.1330.60">
    <property type="entry name" value="OmpA-like domain"/>
    <property type="match status" value="1"/>
</dbReference>
<dbReference type="PROSITE" id="PS51123">
    <property type="entry name" value="OMPA_2"/>
    <property type="match status" value="1"/>
</dbReference>
<feature type="region of interest" description="Disordered" evidence="4">
    <location>
        <begin position="354"/>
        <end position="387"/>
    </location>
</feature>
<evidence type="ECO:0000313" key="7">
    <source>
        <dbReference type="Proteomes" id="UP000245293"/>
    </source>
</evidence>
<dbReference type="InterPro" id="IPR001434">
    <property type="entry name" value="OmcB-like_DUF11"/>
</dbReference>
<dbReference type="SUPFAM" id="SSF103088">
    <property type="entry name" value="OmpA-like"/>
    <property type="match status" value="1"/>
</dbReference>
<dbReference type="PRINTS" id="PR01021">
    <property type="entry name" value="OMPADOMAIN"/>
</dbReference>
<keyword evidence="2 3" id="KW-0472">Membrane</keyword>
<dbReference type="InterPro" id="IPR026395">
    <property type="entry name" value="CshA_fibril"/>
</dbReference>
<dbReference type="InterPro" id="IPR055354">
    <property type="entry name" value="DUF7507"/>
</dbReference>
<dbReference type="CDD" id="cd07185">
    <property type="entry name" value="OmpA_C-like"/>
    <property type="match status" value="1"/>
</dbReference>
<dbReference type="Pfam" id="PF01345">
    <property type="entry name" value="DUF11"/>
    <property type="match status" value="2"/>
</dbReference>
<evidence type="ECO:0000256" key="1">
    <source>
        <dbReference type="ARBA" id="ARBA00004370"/>
    </source>
</evidence>
<dbReference type="InterPro" id="IPR036737">
    <property type="entry name" value="OmpA-like_sf"/>
</dbReference>
<dbReference type="NCBIfam" id="TIGR01451">
    <property type="entry name" value="B_ant_repeat"/>
    <property type="match status" value="5"/>
</dbReference>
<dbReference type="InterPro" id="IPR013783">
    <property type="entry name" value="Ig-like_fold"/>
</dbReference>
<dbReference type="InterPro" id="IPR006665">
    <property type="entry name" value="OmpA-like"/>
</dbReference>
<dbReference type="InterPro" id="IPR047589">
    <property type="entry name" value="DUF11_rpt"/>
</dbReference>
<protein>
    <recommendedName>
        <fullName evidence="5">OmpA-like domain-containing protein</fullName>
    </recommendedName>
</protein>
<organism evidence="6 7">
    <name type="scientific">Salibaculum griseiflavum</name>
    <dbReference type="NCBI Taxonomy" id="1914409"/>
    <lineage>
        <taxon>Bacteria</taxon>
        <taxon>Pseudomonadati</taxon>
        <taxon>Pseudomonadota</taxon>
        <taxon>Alphaproteobacteria</taxon>
        <taxon>Rhodobacterales</taxon>
        <taxon>Roseobacteraceae</taxon>
        <taxon>Salibaculum</taxon>
    </lineage>
</organism>
<dbReference type="Pfam" id="PF00691">
    <property type="entry name" value="OmpA"/>
    <property type="match status" value="1"/>
</dbReference>
<feature type="compositionally biased region" description="Low complexity" evidence="4">
    <location>
        <begin position="304"/>
        <end position="314"/>
    </location>
</feature>
<evidence type="ECO:0000256" key="4">
    <source>
        <dbReference type="SAM" id="MobiDB-lite"/>
    </source>
</evidence>
<keyword evidence="7" id="KW-1185">Reference proteome</keyword>
<feature type="domain" description="OmpA-like" evidence="5">
    <location>
        <begin position="1041"/>
        <end position="1158"/>
    </location>
</feature>
<accession>A0A2V1NZ63</accession>
<feature type="region of interest" description="Disordered" evidence="4">
    <location>
        <begin position="293"/>
        <end position="314"/>
    </location>
</feature>
<dbReference type="Pfam" id="PF19076">
    <property type="entry name" value="CshA_repeat"/>
    <property type="match status" value="1"/>
</dbReference>
<evidence type="ECO:0000256" key="3">
    <source>
        <dbReference type="PROSITE-ProRule" id="PRU00473"/>
    </source>
</evidence>
<name>A0A2V1NZ63_9RHOB</name>
<dbReference type="RefSeq" id="WP_109390046.1">
    <property type="nucleotide sequence ID" value="NZ_QETF01000033.1"/>
</dbReference>
<dbReference type="InterPro" id="IPR036709">
    <property type="entry name" value="Autotransporte_beta_dom_sf"/>
</dbReference>
<comment type="caution">
    <text evidence="6">The sequence shown here is derived from an EMBL/GenBank/DDBJ whole genome shotgun (WGS) entry which is preliminary data.</text>
</comment>
<feature type="region of interest" description="Disordered" evidence="4">
    <location>
        <begin position="732"/>
        <end position="751"/>
    </location>
</feature>
<dbReference type="InterPro" id="IPR006664">
    <property type="entry name" value="OMP_bac"/>
</dbReference>
<feature type="compositionally biased region" description="Low complexity" evidence="4">
    <location>
        <begin position="366"/>
        <end position="375"/>
    </location>
</feature>
<reference evidence="7" key="1">
    <citation type="submission" date="2018-05" db="EMBL/GenBank/DDBJ databases">
        <authorList>
            <person name="Du Z."/>
            <person name="Wang X."/>
        </authorList>
    </citation>
    <scope>NUCLEOTIDE SEQUENCE [LARGE SCALE GENOMIC DNA]</scope>
    <source>
        <strain evidence="7">WDS4C29</strain>
    </source>
</reference>
<dbReference type="GO" id="GO:0016020">
    <property type="term" value="C:membrane"/>
    <property type="evidence" value="ECO:0007669"/>
    <property type="project" value="UniProtKB-SubCell"/>
</dbReference>
<dbReference type="Gene3D" id="2.60.40.10">
    <property type="entry name" value="Immunoglobulins"/>
    <property type="match status" value="1"/>
</dbReference>
<feature type="compositionally biased region" description="Acidic residues" evidence="4">
    <location>
        <begin position="354"/>
        <end position="365"/>
    </location>
</feature>
<dbReference type="SUPFAM" id="SSF103515">
    <property type="entry name" value="Autotransporter"/>
    <property type="match status" value="1"/>
</dbReference>
<dbReference type="Gene3D" id="2.60.40.1170">
    <property type="entry name" value="Mu homology domain, subdomain B"/>
    <property type="match status" value="1"/>
</dbReference>
<proteinExistence type="predicted"/>
<dbReference type="PANTHER" id="PTHR34819">
    <property type="entry name" value="LARGE CYSTEINE-RICH PERIPLASMIC PROTEIN OMCB"/>
    <property type="match status" value="1"/>
</dbReference>
<dbReference type="Proteomes" id="UP000245293">
    <property type="component" value="Unassembled WGS sequence"/>
</dbReference>
<comment type="subcellular location">
    <subcellularLocation>
        <location evidence="1">Membrane</location>
    </subcellularLocation>
</comment>
<evidence type="ECO:0000313" key="6">
    <source>
        <dbReference type="EMBL" id="PWG15601.1"/>
    </source>
</evidence>